<reference evidence="1" key="1">
    <citation type="journal article" date="2020" name="Stud. Mycol.">
        <title>101 Dothideomycetes genomes: a test case for predicting lifestyles and emergence of pathogens.</title>
        <authorList>
            <person name="Haridas S."/>
            <person name="Albert R."/>
            <person name="Binder M."/>
            <person name="Bloem J."/>
            <person name="Labutti K."/>
            <person name="Salamov A."/>
            <person name="Andreopoulos B."/>
            <person name="Baker S."/>
            <person name="Barry K."/>
            <person name="Bills G."/>
            <person name="Bluhm B."/>
            <person name="Cannon C."/>
            <person name="Castanera R."/>
            <person name="Culley D."/>
            <person name="Daum C."/>
            <person name="Ezra D."/>
            <person name="Gonzalez J."/>
            <person name="Henrissat B."/>
            <person name="Kuo A."/>
            <person name="Liang C."/>
            <person name="Lipzen A."/>
            <person name="Lutzoni F."/>
            <person name="Magnuson J."/>
            <person name="Mondo S."/>
            <person name="Nolan M."/>
            <person name="Ohm R."/>
            <person name="Pangilinan J."/>
            <person name="Park H.-J."/>
            <person name="Ramirez L."/>
            <person name="Alfaro M."/>
            <person name="Sun H."/>
            <person name="Tritt A."/>
            <person name="Yoshinaga Y."/>
            <person name="Zwiers L.-H."/>
            <person name="Turgeon B."/>
            <person name="Goodwin S."/>
            <person name="Spatafora J."/>
            <person name="Crous P."/>
            <person name="Grigoriev I."/>
        </authorList>
    </citation>
    <scope>NUCLEOTIDE SEQUENCE</scope>
    <source>
        <strain evidence="1">CBS 161.51</strain>
    </source>
</reference>
<dbReference type="Proteomes" id="UP000800038">
    <property type="component" value="Unassembled WGS sequence"/>
</dbReference>
<dbReference type="AlphaFoldDB" id="A0A6A5T5V9"/>
<evidence type="ECO:0000313" key="1">
    <source>
        <dbReference type="EMBL" id="KAF1947570.1"/>
    </source>
</evidence>
<sequence>MLHWGCCTKTAATAAPRLLDAAAPRLLDAAPRLLAAALEAGAARLLSVLWGNSRMVVTCHAWPAPCCHICRMG</sequence>
<dbReference type="EMBL" id="ML975998">
    <property type="protein sequence ID" value="KAF1947570.1"/>
    <property type="molecule type" value="Genomic_DNA"/>
</dbReference>
<organism evidence="1 2">
    <name type="scientific">Clathrospora elynae</name>
    <dbReference type="NCBI Taxonomy" id="706981"/>
    <lineage>
        <taxon>Eukaryota</taxon>
        <taxon>Fungi</taxon>
        <taxon>Dikarya</taxon>
        <taxon>Ascomycota</taxon>
        <taxon>Pezizomycotina</taxon>
        <taxon>Dothideomycetes</taxon>
        <taxon>Pleosporomycetidae</taxon>
        <taxon>Pleosporales</taxon>
        <taxon>Diademaceae</taxon>
        <taxon>Clathrospora</taxon>
    </lineage>
</organism>
<proteinExistence type="predicted"/>
<accession>A0A6A5T5V9</accession>
<evidence type="ECO:0000313" key="2">
    <source>
        <dbReference type="Proteomes" id="UP000800038"/>
    </source>
</evidence>
<name>A0A6A5T5V9_9PLEO</name>
<keyword evidence="2" id="KW-1185">Reference proteome</keyword>
<gene>
    <name evidence="1" type="ORF">EJ02DRAFT_449734</name>
</gene>
<protein>
    <submittedName>
        <fullName evidence="1">Uncharacterized protein</fullName>
    </submittedName>
</protein>